<accession>A0A9N9V678</accession>
<evidence type="ECO:0000256" key="1">
    <source>
        <dbReference type="SAM" id="MobiDB-lite"/>
    </source>
</evidence>
<sequence>MASQDPTHTPPPDSSLCRLRKRTAVPSLRDAANSFTEPDVGAPTEEADATASLTDSDAERNSHGGRDTAQWTREDSDRFDELRNEPSPSPEYRERLYVSKEEFTLAELKVAMKPFIGGDVEILNAEYRLHAIERFRM</sequence>
<organism evidence="2 3">
    <name type="scientific">Clonostachys rhizophaga</name>
    <dbReference type="NCBI Taxonomy" id="160324"/>
    <lineage>
        <taxon>Eukaryota</taxon>
        <taxon>Fungi</taxon>
        <taxon>Dikarya</taxon>
        <taxon>Ascomycota</taxon>
        <taxon>Pezizomycotina</taxon>
        <taxon>Sordariomycetes</taxon>
        <taxon>Hypocreomycetidae</taxon>
        <taxon>Hypocreales</taxon>
        <taxon>Bionectriaceae</taxon>
        <taxon>Clonostachys</taxon>
    </lineage>
</organism>
<dbReference type="Proteomes" id="UP000696573">
    <property type="component" value="Unassembled WGS sequence"/>
</dbReference>
<comment type="caution">
    <text evidence="2">The sequence shown here is derived from an EMBL/GenBank/DDBJ whole genome shotgun (WGS) entry which is preliminary data.</text>
</comment>
<reference evidence="2" key="1">
    <citation type="submission" date="2021-10" db="EMBL/GenBank/DDBJ databases">
        <authorList>
            <person name="Piombo E."/>
        </authorList>
    </citation>
    <scope>NUCLEOTIDE SEQUENCE</scope>
</reference>
<proteinExistence type="predicted"/>
<dbReference type="AlphaFoldDB" id="A0A9N9V678"/>
<feature type="region of interest" description="Disordered" evidence="1">
    <location>
        <begin position="1"/>
        <end position="93"/>
    </location>
</feature>
<dbReference type="EMBL" id="CABFNQ020000553">
    <property type="protein sequence ID" value="CAH0019291.1"/>
    <property type="molecule type" value="Genomic_DNA"/>
</dbReference>
<gene>
    <name evidence="2" type="ORF">CRHIZ90672A_00012443</name>
</gene>
<feature type="compositionally biased region" description="Basic and acidic residues" evidence="1">
    <location>
        <begin position="57"/>
        <end position="84"/>
    </location>
</feature>
<evidence type="ECO:0000313" key="3">
    <source>
        <dbReference type="Proteomes" id="UP000696573"/>
    </source>
</evidence>
<name>A0A9N9V678_9HYPO</name>
<dbReference type="OrthoDB" id="5142282at2759"/>
<protein>
    <submittedName>
        <fullName evidence="2">Uncharacterized protein</fullName>
    </submittedName>
</protein>
<keyword evidence="3" id="KW-1185">Reference proteome</keyword>
<evidence type="ECO:0000313" key="2">
    <source>
        <dbReference type="EMBL" id="CAH0019291.1"/>
    </source>
</evidence>